<dbReference type="InterPro" id="IPR000515">
    <property type="entry name" value="MetI-like"/>
</dbReference>
<dbReference type="InterPro" id="IPR043429">
    <property type="entry name" value="ArtM/GltK/GlnP/TcyL/YhdX-like"/>
</dbReference>
<keyword evidence="7 9" id="KW-1133">Transmembrane helix</keyword>
<dbReference type="Proteomes" id="UP001501821">
    <property type="component" value="Unassembled WGS sequence"/>
</dbReference>
<dbReference type="EMBL" id="BAABAH010000007">
    <property type="protein sequence ID" value="GAA3821444.1"/>
    <property type="molecule type" value="Genomic_DNA"/>
</dbReference>
<feature type="transmembrane region" description="Helical" evidence="9">
    <location>
        <begin position="50"/>
        <end position="73"/>
    </location>
</feature>
<evidence type="ECO:0000313" key="12">
    <source>
        <dbReference type="Proteomes" id="UP001501821"/>
    </source>
</evidence>
<protein>
    <submittedName>
        <fullName evidence="11">Amino acid ABC transporter permease</fullName>
    </submittedName>
</protein>
<keyword evidence="8 9" id="KW-0472">Membrane</keyword>
<evidence type="ECO:0000256" key="6">
    <source>
        <dbReference type="ARBA" id="ARBA00022970"/>
    </source>
</evidence>
<accession>A0ABP7ILN6</accession>
<keyword evidence="3 9" id="KW-0813">Transport</keyword>
<feature type="transmembrane region" description="Helical" evidence="9">
    <location>
        <begin position="94"/>
        <end position="111"/>
    </location>
</feature>
<comment type="caution">
    <text evidence="11">The sequence shown here is derived from an EMBL/GenBank/DDBJ whole genome shotgun (WGS) entry which is preliminary data.</text>
</comment>
<keyword evidence="4" id="KW-1003">Cell membrane</keyword>
<keyword evidence="12" id="KW-1185">Reference proteome</keyword>
<evidence type="ECO:0000256" key="5">
    <source>
        <dbReference type="ARBA" id="ARBA00022692"/>
    </source>
</evidence>
<dbReference type="Pfam" id="PF00528">
    <property type="entry name" value="BPD_transp_1"/>
    <property type="match status" value="1"/>
</dbReference>
<evidence type="ECO:0000259" key="10">
    <source>
        <dbReference type="PROSITE" id="PS50928"/>
    </source>
</evidence>
<dbReference type="InterPro" id="IPR035906">
    <property type="entry name" value="MetI-like_sf"/>
</dbReference>
<sequence length="258" mass="28415">MLIASVATVVIIGGLAAAVVLSPGWARVRSSFFDPDEARRSFHPILEGFWLNVRMFLIAEPIILVAGLAIALARQARSPWLLPLRGLAVVYTDVVRGVPTILLVFLFVFGVPGLKLEGLTNSIFFWATVALVVSYSAYVAEVFRAGIESVHPSQVTSAEALALTRGQSMRYVIVPQALRRVIPPLLNDFVSLQKDTALVASVSLFDSLFTARDMAAYDFNYTPYVVVACFFIVITVPLARLCDWLSRWVVRRERAGVL</sequence>
<dbReference type="Gene3D" id="1.10.3720.10">
    <property type="entry name" value="MetI-like"/>
    <property type="match status" value="1"/>
</dbReference>
<feature type="transmembrane region" description="Helical" evidence="9">
    <location>
        <begin position="221"/>
        <end position="239"/>
    </location>
</feature>
<feature type="transmembrane region" description="Helical" evidence="9">
    <location>
        <begin position="123"/>
        <end position="143"/>
    </location>
</feature>
<comment type="subcellular location">
    <subcellularLocation>
        <location evidence="1 9">Cell membrane</location>
        <topology evidence="1 9">Multi-pass membrane protein</topology>
    </subcellularLocation>
</comment>
<organism evidence="11 12">
    <name type="scientific">Nocardioides panacisoli</name>
    <dbReference type="NCBI Taxonomy" id="627624"/>
    <lineage>
        <taxon>Bacteria</taxon>
        <taxon>Bacillati</taxon>
        <taxon>Actinomycetota</taxon>
        <taxon>Actinomycetes</taxon>
        <taxon>Propionibacteriales</taxon>
        <taxon>Nocardioidaceae</taxon>
        <taxon>Nocardioides</taxon>
    </lineage>
</organism>
<evidence type="ECO:0000256" key="3">
    <source>
        <dbReference type="ARBA" id="ARBA00022448"/>
    </source>
</evidence>
<keyword evidence="6" id="KW-0029">Amino-acid transport</keyword>
<dbReference type="SUPFAM" id="SSF161098">
    <property type="entry name" value="MetI-like"/>
    <property type="match status" value="1"/>
</dbReference>
<evidence type="ECO:0000256" key="9">
    <source>
        <dbReference type="RuleBase" id="RU363032"/>
    </source>
</evidence>
<feature type="domain" description="ABC transmembrane type-1" evidence="10">
    <location>
        <begin position="49"/>
        <end position="242"/>
    </location>
</feature>
<dbReference type="PROSITE" id="PS50928">
    <property type="entry name" value="ABC_TM1"/>
    <property type="match status" value="1"/>
</dbReference>
<dbReference type="PANTHER" id="PTHR30614">
    <property type="entry name" value="MEMBRANE COMPONENT OF AMINO ACID ABC TRANSPORTER"/>
    <property type="match status" value="1"/>
</dbReference>
<evidence type="ECO:0000256" key="8">
    <source>
        <dbReference type="ARBA" id="ARBA00023136"/>
    </source>
</evidence>
<evidence type="ECO:0000256" key="4">
    <source>
        <dbReference type="ARBA" id="ARBA00022475"/>
    </source>
</evidence>
<gene>
    <name evidence="11" type="ORF">GCM10022242_23910</name>
</gene>
<name>A0ABP7ILN6_9ACTN</name>
<dbReference type="NCBIfam" id="TIGR01726">
    <property type="entry name" value="HEQRo_perm_3TM"/>
    <property type="match status" value="1"/>
</dbReference>
<evidence type="ECO:0000313" key="11">
    <source>
        <dbReference type="EMBL" id="GAA3821444.1"/>
    </source>
</evidence>
<evidence type="ECO:0000256" key="1">
    <source>
        <dbReference type="ARBA" id="ARBA00004651"/>
    </source>
</evidence>
<evidence type="ECO:0000256" key="2">
    <source>
        <dbReference type="ARBA" id="ARBA00010072"/>
    </source>
</evidence>
<proteinExistence type="inferred from homology"/>
<evidence type="ECO:0000256" key="7">
    <source>
        <dbReference type="ARBA" id="ARBA00022989"/>
    </source>
</evidence>
<dbReference type="PANTHER" id="PTHR30614:SF20">
    <property type="entry name" value="GLUTAMINE TRANSPORT SYSTEM PERMEASE PROTEIN GLNP"/>
    <property type="match status" value="1"/>
</dbReference>
<reference evidence="12" key="1">
    <citation type="journal article" date="2019" name="Int. J. Syst. Evol. Microbiol.">
        <title>The Global Catalogue of Microorganisms (GCM) 10K type strain sequencing project: providing services to taxonomists for standard genome sequencing and annotation.</title>
        <authorList>
            <consortium name="The Broad Institute Genomics Platform"/>
            <consortium name="The Broad Institute Genome Sequencing Center for Infectious Disease"/>
            <person name="Wu L."/>
            <person name="Ma J."/>
        </authorList>
    </citation>
    <scope>NUCLEOTIDE SEQUENCE [LARGE SCALE GENOMIC DNA]</scope>
    <source>
        <strain evidence="12">JCM 16953</strain>
    </source>
</reference>
<dbReference type="InterPro" id="IPR010065">
    <property type="entry name" value="AA_ABC_transptr_permease_3TM"/>
</dbReference>
<comment type="similarity">
    <text evidence="2">Belongs to the binding-protein-dependent transport system permease family. HisMQ subfamily.</text>
</comment>
<keyword evidence="5 9" id="KW-0812">Transmembrane</keyword>